<sequence length="268" mass="30166">MSENNQDDLDIPFEPNEWIERGRSYDTAPLYVLLAREERERVPALFQKLYPSSSLSFDSFIHFPLPKCSYSLSSYSPGKWFSKEPPVPRSEGELWKLLYARPLPTSRELETLHSAFGQQWLDGAQSICDPIQIAEQEVEDALDGLVNTGALQHVNRMSIDALLNPKKEAHFMMHETSDQEIFDAVMDAHAAQDNGEINGGDDDKDDDAPVPVRPSRRQALHAATTLKDYVSCFVWPSNSFGGKLSYGRYSVDRLLQTCLESALCFGST</sequence>
<reference evidence="2" key="1">
    <citation type="submission" date="2022-08" db="EMBL/GenBank/DDBJ databases">
        <authorList>
            <consortium name="DOE Joint Genome Institute"/>
            <person name="Min B."/>
            <person name="Riley R."/>
            <person name="Sierra-Patev S."/>
            <person name="Naranjo-Ortiz M."/>
            <person name="Looney B."/>
            <person name="Konkel Z."/>
            <person name="Slot J.C."/>
            <person name="Sakamoto Y."/>
            <person name="Steenwyk J.L."/>
            <person name="Rokas A."/>
            <person name="Carro J."/>
            <person name="Camarero S."/>
            <person name="Ferreira P."/>
            <person name="Molpeceres G."/>
            <person name="Ruiz-Duenas F.J."/>
            <person name="Serrano A."/>
            <person name="Henrissat B."/>
            <person name="Drula E."/>
            <person name="Hughes K.W."/>
            <person name="Mata J.L."/>
            <person name="Ishikawa N.K."/>
            <person name="Vargas-Isla R."/>
            <person name="Ushijima S."/>
            <person name="Smith C.A."/>
            <person name="Ahrendt S."/>
            <person name="Andreopoulos W."/>
            <person name="He G."/>
            <person name="Labutti K."/>
            <person name="Lipzen A."/>
            <person name="Ng V."/>
            <person name="Sandor L."/>
            <person name="Barry K."/>
            <person name="Martinez A.T."/>
            <person name="Xiao Y."/>
            <person name="Gibbons J.G."/>
            <person name="Terashima K."/>
            <person name="Hibbett D.S."/>
            <person name="Grigoriev I.V."/>
        </authorList>
    </citation>
    <scope>NUCLEOTIDE SEQUENCE</scope>
    <source>
        <strain evidence="2">TFB9207</strain>
    </source>
</reference>
<dbReference type="Proteomes" id="UP001163846">
    <property type="component" value="Unassembled WGS sequence"/>
</dbReference>
<comment type="caution">
    <text evidence="2">The sequence shown here is derived from an EMBL/GenBank/DDBJ whole genome shotgun (WGS) entry which is preliminary data.</text>
</comment>
<organism evidence="2 3">
    <name type="scientific">Lentinula raphanica</name>
    <dbReference type="NCBI Taxonomy" id="153919"/>
    <lineage>
        <taxon>Eukaryota</taxon>
        <taxon>Fungi</taxon>
        <taxon>Dikarya</taxon>
        <taxon>Basidiomycota</taxon>
        <taxon>Agaricomycotina</taxon>
        <taxon>Agaricomycetes</taxon>
        <taxon>Agaricomycetidae</taxon>
        <taxon>Agaricales</taxon>
        <taxon>Marasmiineae</taxon>
        <taxon>Omphalotaceae</taxon>
        <taxon>Lentinula</taxon>
    </lineage>
</organism>
<proteinExistence type="predicted"/>
<evidence type="ECO:0000313" key="3">
    <source>
        <dbReference type="Proteomes" id="UP001163846"/>
    </source>
</evidence>
<feature type="region of interest" description="Disordered" evidence="1">
    <location>
        <begin position="193"/>
        <end position="212"/>
    </location>
</feature>
<evidence type="ECO:0000256" key="1">
    <source>
        <dbReference type="SAM" id="MobiDB-lite"/>
    </source>
</evidence>
<feature type="compositionally biased region" description="Acidic residues" evidence="1">
    <location>
        <begin position="199"/>
        <end position="208"/>
    </location>
</feature>
<evidence type="ECO:0000313" key="2">
    <source>
        <dbReference type="EMBL" id="KAJ3831383.1"/>
    </source>
</evidence>
<protein>
    <submittedName>
        <fullName evidence="2">Uncharacterized protein</fullName>
    </submittedName>
</protein>
<gene>
    <name evidence="2" type="ORF">F5878DRAFT_667614</name>
</gene>
<name>A0AA38NVG0_9AGAR</name>
<dbReference type="AlphaFoldDB" id="A0AA38NVG0"/>
<dbReference type="EMBL" id="MU807521">
    <property type="protein sequence ID" value="KAJ3831383.1"/>
    <property type="molecule type" value="Genomic_DNA"/>
</dbReference>
<accession>A0AA38NVG0</accession>
<keyword evidence="3" id="KW-1185">Reference proteome</keyword>